<dbReference type="AlphaFoldDB" id="A0A6N1MKF9"/>
<keyword evidence="2" id="KW-0808">Transferase</keyword>
<organism evidence="2 3">
    <name type="scientific">Acinetobacter lwoffii</name>
    <dbReference type="NCBI Taxonomy" id="28090"/>
    <lineage>
        <taxon>Bacteria</taxon>
        <taxon>Pseudomonadati</taxon>
        <taxon>Pseudomonadota</taxon>
        <taxon>Gammaproteobacteria</taxon>
        <taxon>Moraxellales</taxon>
        <taxon>Moraxellaceae</taxon>
        <taxon>Acinetobacter</taxon>
    </lineage>
</organism>
<evidence type="ECO:0000313" key="3">
    <source>
        <dbReference type="Proteomes" id="UP000509126"/>
    </source>
</evidence>
<evidence type="ECO:0000259" key="1">
    <source>
        <dbReference type="Pfam" id="PF13439"/>
    </source>
</evidence>
<dbReference type="Pfam" id="PF13439">
    <property type="entry name" value="Glyco_transf_4"/>
    <property type="match status" value="1"/>
</dbReference>
<accession>A0A6N1MKF9</accession>
<name>A0A6N1MKF9_ACILW</name>
<dbReference type="PANTHER" id="PTHR45947">
    <property type="entry name" value="SULFOQUINOVOSYL TRANSFERASE SQD2"/>
    <property type="match status" value="1"/>
</dbReference>
<feature type="domain" description="Glycosyltransferase subfamily 4-like N-terminal" evidence="1">
    <location>
        <begin position="58"/>
        <end position="225"/>
    </location>
</feature>
<dbReference type="EMBL" id="CP054803">
    <property type="protein sequence ID" value="QKU22658.1"/>
    <property type="molecule type" value="Genomic_DNA"/>
</dbReference>
<dbReference type="InterPro" id="IPR050194">
    <property type="entry name" value="Glycosyltransferase_grp1"/>
</dbReference>
<sequence>MQQISISELLEQRPVIHKIQFDLKEQRKQAIHDKIVLEDLTRSRLKIAIVTETWPPEINGVAHALLQLCKGLQKQGHKILLIRPEQRQACNDFKPHSECLVKAHCLPKYSNLQFGRPQFLKIHQAVEIFTPDIIHIVTEGPLGLVAQQLAKFHKIPVSSGFHSSFQEFSRFFDLAFLLKPIQGYLKWFHNNTDLTCVPSRSTAQALNQFGVTCPLAVVGRGVDPDTFSPKWRSPDLRYAWGVSNETRVMLYVGRLSPEKEIDVLIKTYFVLRQVRQQDIRLVVVGDGPDRTRLQQLNQDGSIVFTGSLTGEKLSAAYASADVFCFASQVETFGNVVLEAMASGLPVIAYDYACANLHVQHGETGWLSRLGHQRGLIQQMLGLPDLQRLQQMGAQARKKAEKVGWQYPVRQFEQALYSLVQQQEYRI</sequence>
<dbReference type="Pfam" id="PF13692">
    <property type="entry name" value="Glyco_trans_1_4"/>
    <property type="match status" value="1"/>
</dbReference>
<dbReference type="SUPFAM" id="SSF53756">
    <property type="entry name" value="UDP-Glycosyltransferase/glycogen phosphorylase"/>
    <property type="match status" value="1"/>
</dbReference>
<dbReference type="CDD" id="cd03814">
    <property type="entry name" value="GT4-like"/>
    <property type="match status" value="1"/>
</dbReference>
<dbReference type="Gene3D" id="3.40.50.2000">
    <property type="entry name" value="Glycogen Phosphorylase B"/>
    <property type="match status" value="2"/>
</dbReference>
<protein>
    <submittedName>
        <fullName evidence="2">Glycosyltransferase family 1 protein</fullName>
    </submittedName>
</protein>
<dbReference type="GO" id="GO:0016757">
    <property type="term" value="F:glycosyltransferase activity"/>
    <property type="evidence" value="ECO:0007669"/>
    <property type="project" value="InterPro"/>
</dbReference>
<proteinExistence type="predicted"/>
<dbReference type="InterPro" id="IPR028098">
    <property type="entry name" value="Glyco_trans_4-like_N"/>
</dbReference>
<evidence type="ECO:0000313" key="2">
    <source>
        <dbReference type="EMBL" id="QKU22658.1"/>
    </source>
</evidence>
<dbReference type="RefSeq" id="WP_121980030.1">
    <property type="nucleotide sequence ID" value="NZ_CP054803.1"/>
</dbReference>
<reference evidence="2 3" key="1">
    <citation type="submission" date="2019-11" db="EMBL/GenBank/DDBJ databases">
        <title>FDA dAtabase for Regulatory Grade micrObial Sequences (FDA-ARGOS): Supporting development and validation of Infectious Disease Dx tests.</title>
        <authorList>
            <person name="Patel R."/>
            <person name="Rucinski S."/>
            <person name="Tallon L."/>
            <person name="Sadzewicz L."/>
            <person name="Vavikolanu K."/>
            <person name="Mehta A."/>
            <person name="Aluvathingal J."/>
            <person name="Nadendla S."/>
            <person name="Nandy P."/>
            <person name="Geyer C."/>
            <person name="Yan Y."/>
            <person name="Sichtig H."/>
        </authorList>
    </citation>
    <scope>NUCLEOTIDE SEQUENCE [LARGE SCALE GENOMIC DNA]</scope>
    <source>
        <strain evidence="2 3">FDAARGOS_557</strain>
    </source>
</reference>
<dbReference type="Proteomes" id="UP000509126">
    <property type="component" value="Chromosome"/>
</dbReference>
<gene>
    <name evidence="2" type="ORF">FOB19_15410</name>
</gene>
<dbReference type="PANTHER" id="PTHR45947:SF3">
    <property type="entry name" value="SULFOQUINOVOSYL TRANSFERASE SQD2"/>
    <property type="match status" value="1"/>
</dbReference>